<protein>
    <submittedName>
        <fullName evidence="2">NADP-dependent oxidoreductase domain-containing protein</fullName>
    </submittedName>
</protein>
<keyword evidence="1" id="KW-1185">Reference proteome</keyword>
<proteinExistence type="predicted"/>
<dbReference type="Proteomes" id="UP000887569">
    <property type="component" value="Unplaced"/>
</dbReference>
<dbReference type="Gene3D" id="3.20.20.100">
    <property type="entry name" value="NADP-dependent oxidoreductase domain"/>
    <property type="match status" value="1"/>
</dbReference>
<dbReference type="InterPro" id="IPR036812">
    <property type="entry name" value="NAD(P)_OxRdtase_dom_sf"/>
</dbReference>
<organism evidence="1 2">
    <name type="scientific">Parascaris univalens</name>
    <name type="common">Nematode worm</name>
    <dbReference type="NCBI Taxonomy" id="6257"/>
    <lineage>
        <taxon>Eukaryota</taxon>
        <taxon>Metazoa</taxon>
        <taxon>Ecdysozoa</taxon>
        <taxon>Nematoda</taxon>
        <taxon>Chromadorea</taxon>
        <taxon>Rhabditida</taxon>
        <taxon>Spirurina</taxon>
        <taxon>Ascaridomorpha</taxon>
        <taxon>Ascaridoidea</taxon>
        <taxon>Ascarididae</taxon>
        <taxon>Parascaris</taxon>
    </lineage>
</organism>
<accession>A0A915CKN4</accession>
<evidence type="ECO:0000313" key="2">
    <source>
        <dbReference type="WBParaSite" id="PgR418_g001_t01"/>
    </source>
</evidence>
<dbReference type="SUPFAM" id="SSF51430">
    <property type="entry name" value="NAD(P)-linked oxidoreductase"/>
    <property type="match status" value="1"/>
</dbReference>
<dbReference type="WBParaSite" id="PgR418_g001_t01">
    <property type="protein sequence ID" value="PgR418_g001_t01"/>
    <property type="gene ID" value="PgR418_g001"/>
</dbReference>
<sequence>MQRVVKISPISENLVLLAWAHGIGVGIVPKSANPSRVVENFKVVELKLSQEELAEIGKLDRNKHYIRCDGWNVL</sequence>
<evidence type="ECO:0000313" key="1">
    <source>
        <dbReference type="Proteomes" id="UP000887569"/>
    </source>
</evidence>
<reference evidence="2" key="1">
    <citation type="submission" date="2022-11" db="UniProtKB">
        <authorList>
            <consortium name="WormBaseParasite"/>
        </authorList>
    </citation>
    <scope>IDENTIFICATION</scope>
</reference>
<name>A0A915CKN4_PARUN</name>
<dbReference type="AlphaFoldDB" id="A0A915CKN4"/>